<evidence type="ECO:0000256" key="6">
    <source>
        <dbReference type="ARBA" id="ARBA00023136"/>
    </source>
</evidence>
<comment type="subcellular location">
    <subcellularLocation>
        <location evidence="1">Cell membrane</location>
        <topology evidence="1">Multi-pass membrane protein</topology>
    </subcellularLocation>
</comment>
<keyword evidence="4 7" id="KW-0812">Transmembrane</keyword>
<evidence type="ECO:0000313" key="9">
    <source>
        <dbReference type="Proteomes" id="UP001057520"/>
    </source>
</evidence>
<evidence type="ECO:0000313" key="8">
    <source>
        <dbReference type="EMBL" id="USQ93657.1"/>
    </source>
</evidence>
<gene>
    <name evidence="8" type="ORF">MZV50_13540</name>
</gene>
<feature type="transmembrane region" description="Helical" evidence="7">
    <location>
        <begin position="35"/>
        <end position="52"/>
    </location>
</feature>
<evidence type="ECO:0000256" key="5">
    <source>
        <dbReference type="ARBA" id="ARBA00022989"/>
    </source>
</evidence>
<feature type="transmembrane region" description="Helical" evidence="7">
    <location>
        <begin position="152"/>
        <end position="174"/>
    </location>
</feature>
<name>A0ABY4ZNR2_9CAUL</name>
<keyword evidence="2" id="KW-0813">Transport</keyword>
<sequence length="371" mass="39491">MPETAPSDWRRFTGRNLSQRALKAAAARKTEIRHAIRVSAAVGAAFAIATLLRLPQGYWAVFTAVIVVQSSLGATITASVERFMGTVVGALAGAAAAYFHAQWPEFGGVILCVTVALLAFLVSMRPSLKVATVTAVIMLIGTTTHMDPLIAAALRVAEITVGGVVGVAATLLIFPARAHASVVSSIQKIAGLQAHILDSHVLSLRGTPGPTDYLKAQDDLRAALAKLQAGVTEADRESASKLSDRSVSDALPRTLWRLRNDTVMVGRTLHEPLPAPDLAPAAADMLEASARFLRDTADLLAGGPRPERIAFAEAHQAFQNCVEGLRKKGVTRDLVFDDAARVFGLVFAIENLFANLSDFEERIEEAVAKND</sequence>
<feature type="transmembrane region" description="Helical" evidence="7">
    <location>
        <begin position="83"/>
        <end position="100"/>
    </location>
</feature>
<dbReference type="PANTHER" id="PTHR30509">
    <property type="entry name" value="P-HYDROXYBENZOIC ACID EFFLUX PUMP SUBUNIT-RELATED"/>
    <property type="match status" value="1"/>
</dbReference>
<dbReference type="Pfam" id="PF04632">
    <property type="entry name" value="FUSC"/>
    <property type="match status" value="1"/>
</dbReference>
<keyword evidence="3" id="KW-1003">Cell membrane</keyword>
<evidence type="ECO:0000256" key="3">
    <source>
        <dbReference type="ARBA" id="ARBA00022475"/>
    </source>
</evidence>
<feature type="transmembrane region" description="Helical" evidence="7">
    <location>
        <begin position="58"/>
        <end position="76"/>
    </location>
</feature>
<protein>
    <submittedName>
        <fullName evidence="8">FUSC family protein</fullName>
    </submittedName>
</protein>
<evidence type="ECO:0000256" key="2">
    <source>
        <dbReference type="ARBA" id="ARBA00022448"/>
    </source>
</evidence>
<dbReference type="InterPro" id="IPR006726">
    <property type="entry name" value="PHBA_efflux_AaeB/fusaric-R"/>
</dbReference>
<proteinExistence type="predicted"/>
<accession>A0ABY4ZNR2</accession>
<evidence type="ECO:0000256" key="4">
    <source>
        <dbReference type="ARBA" id="ARBA00022692"/>
    </source>
</evidence>
<dbReference type="PANTHER" id="PTHR30509:SF9">
    <property type="entry name" value="MULTIDRUG RESISTANCE PROTEIN MDTO"/>
    <property type="match status" value="1"/>
</dbReference>
<keyword evidence="5 7" id="KW-1133">Transmembrane helix</keyword>
<evidence type="ECO:0000256" key="1">
    <source>
        <dbReference type="ARBA" id="ARBA00004651"/>
    </source>
</evidence>
<keyword evidence="6 7" id="KW-0472">Membrane</keyword>
<organism evidence="8 9">
    <name type="scientific">Caulobacter segnis</name>
    <dbReference type="NCBI Taxonomy" id="88688"/>
    <lineage>
        <taxon>Bacteria</taxon>
        <taxon>Pseudomonadati</taxon>
        <taxon>Pseudomonadota</taxon>
        <taxon>Alphaproteobacteria</taxon>
        <taxon>Caulobacterales</taxon>
        <taxon>Caulobacteraceae</taxon>
        <taxon>Caulobacter</taxon>
    </lineage>
</organism>
<dbReference type="EMBL" id="CP096040">
    <property type="protein sequence ID" value="USQ93657.1"/>
    <property type="molecule type" value="Genomic_DNA"/>
</dbReference>
<evidence type="ECO:0000256" key="7">
    <source>
        <dbReference type="SAM" id="Phobius"/>
    </source>
</evidence>
<feature type="transmembrane region" description="Helical" evidence="7">
    <location>
        <begin position="106"/>
        <end position="123"/>
    </location>
</feature>
<dbReference type="Proteomes" id="UP001057520">
    <property type="component" value="Chromosome"/>
</dbReference>
<keyword evidence="9" id="KW-1185">Reference proteome</keyword>
<reference evidence="8 9" key="1">
    <citation type="submission" date="2022-04" db="EMBL/GenBank/DDBJ databases">
        <title>Genome sequence of soybean root-associated Caulobacter segnis RL271.</title>
        <authorList>
            <person name="Longley R."/>
            <person name="Bonito G."/>
            <person name="Trigodet F."/>
            <person name="Crosson S."/>
            <person name="Fiebig A."/>
        </authorList>
    </citation>
    <scope>NUCLEOTIDE SEQUENCE [LARGE SCALE GENOMIC DNA]</scope>
    <source>
        <strain evidence="8 9">RL271</strain>
    </source>
</reference>